<dbReference type="GO" id="GO:0046914">
    <property type="term" value="F:transition metal ion binding"/>
    <property type="evidence" value="ECO:0007669"/>
    <property type="project" value="InterPro"/>
</dbReference>
<dbReference type="Proteomes" id="UP000636505">
    <property type="component" value="Unassembled WGS sequence"/>
</dbReference>
<evidence type="ECO:0000313" key="3">
    <source>
        <dbReference type="EMBL" id="MBE9077347.1"/>
    </source>
</evidence>
<reference evidence="3" key="1">
    <citation type="submission" date="2020-10" db="EMBL/GenBank/DDBJ databases">
        <authorList>
            <person name="Castelo-Branco R."/>
            <person name="Eusebio N."/>
            <person name="Adriana R."/>
            <person name="Vieira A."/>
            <person name="Brugerolle De Fraissinette N."/>
            <person name="Rezende De Castro R."/>
            <person name="Schneider M.P."/>
            <person name="Vasconcelos V."/>
            <person name="Leao P.N."/>
        </authorList>
    </citation>
    <scope>NUCLEOTIDE SEQUENCE</scope>
    <source>
        <strain evidence="3">LEGE 07310</strain>
    </source>
</reference>
<dbReference type="EMBL" id="JADEXG010000015">
    <property type="protein sequence ID" value="MBE9077347.1"/>
    <property type="molecule type" value="Genomic_DNA"/>
</dbReference>
<name>A0A8J7DB79_9CYAN</name>
<dbReference type="NCBIfam" id="TIGR03793">
    <property type="entry name" value="leader_NHLP"/>
    <property type="match status" value="1"/>
</dbReference>
<dbReference type="GO" id="GO:0003824">
    <property type="term" value="F:catalytic activity"/>
    <property type="evidence" value="ECO:0007669"/>
    <property type="project" value="InterPro"/>
</dbReference>
<dbReference type="Pfam" id="PF02979">
    <property type="entry name" value="NHase_alpha"/>
    <property type="match status" value="1"/>
</dbReference>
<comment type="caution">
    <text evidence="3">The sequence shown here is derived from an EMBL/GenBank/DDBJ whole genome shotgun (WGS) entry which is preliminary data.</text>
</comment>
<dbReference type="RefSeq" id="WP_193906011.1">
    <property type="nucleotide sequence ID" value="NZ_JADEXG010000015.1"/>
</dbReference>
<accession>A0A8J7DB79</accession>
<protein>
    <submittedName>
        <fullName evidence="3">NHLP leader peptide family RiPP</fullName>
    </submittedName>
</protein>
<dbReference type="AlphaFoldDB" id="A0A8J7DB79"/>
<dbReference type="InterPro" id="IPR004232">
    <property type="entry name" value="CN_Hdrtase_a/SCN_Hdrlase_g"/>
</dbReference>
<keyword evidence="1" id="KW-0479">Metal-binding</keyword>
<proteinExistence type="predicted"/>
<organism evidence="3 4">
    <name type="scientific">Vasconcelosia minhoensis LEGE 07310</name>
    <dbReference type="NCBI Taxonomy" id="915328"/>
    <lineage>
        <taxon>Bacteria</taxon>
        <taxon>Bacillati</taxon>
        <taxon>Cyanobacteriota</taxon>
        <taxon>Cyanophyceae</taxon>
        <taxon>Nodosilineales</taxon>
        <taxon>Cymatolegaceae</taxon>
        <taxon>Vasconcelosia</taxon>
        <taxon>Vasconcelosia minhoensis</taxon>
    </lineage>
</organism>
<feature type="domain" description="Nitrile hydratase alpha/Thiocyanate hydrolase gamma" evidence="2">
    <location>
        <begin position="17"/>
        <end position="63"/>
    </location>
</feature>
<evidence type="ECO:0000259" key="2">
    <source>
        <dbReference type="Pfam" id="PF02979"/>
    </source>
</evidence>
<dbReference type="SUPFAM" id="SSF56209">
    <property type="entry name" value="Nitrile hydratase alpha chain"/>
    <property type="match status" value="1"/>
</dbReference>
<dbReference type="InterPro" id="IPR036648">
    <property type="entry name" value="CN_Hdrase_a/SCN_Hdrase_g_sf"/>
</dbReference>
<keyword evidence="4" id="KW-1185">Reference proteome</keyword>
<gene>
    <name evidence="3" type="ORF">IQ241_08565</name>
</gene>
<dbReference type="Gene3D" id="3.90.330.10">
    <property type="entry name" value="Nitrile hydratase alpha /Thiocyanate hydrolase gamma"/>
    <property type="match status" value="1"/>
</dbReference>
<evidence type="ECO:0000313" key="4">
    <source>
        <dbReference type="Proteomes" id="UP000636505"/>
    </source>
</evidence>
<evidence type="ECO:0000256" key="1">
    <source>
        <dbReference type="ARBA" id="ARBA00022723"/>
    </source>
</evidence>
<sequence length="63" mass="7243">MNRREIEEFLISRASQNATFRQALILNPKQAMAQVGIIQPAHITIYVLEETATTLYIVLPYRP</sequence>
<dbReference type="InterPro" id="IPR022513">
    <property type="entry name" value="TOMM_pelo"/>
</dbReference>